<reference evidence="1" key="2">
    <citation type="journal article" date="2015" name="Fish Shellfish Immunol.">
        <title>Early steps in the European eel (Anguilla anguilla)-Vibrio vulnificus interaction in the gills: Role of the RtxA13 toxin.</title>
        <authorList>
            <person name="Callol A."/>
            <person name="Pajuelo D."/>
            <person name="Ebbesson L."/>
            <person name="Teles M."/>
            <person name="MacKenzie S."/>
            <person name="Amaro C."/>
        </authorList>
    </citation>
    <scope>NUCLEOTIDE SEQUENCE</scope>
</reference>
<sequence>MPVKKKSFIKISLTKIFIQFFVLNYKKMHLIFENSCVHVPEPLKYKLDKVNNSIGKRV</sequence>
<evidence type="ECO:0000313" key="1">
    <source>
        <dbReference type="EMBL" id="JAH93063.1"/>
    </source>
</evidence>
<dbReference type="AlphaFoldDB" id="A0A0E9WU78"/>
<accession>A0A0E9WU78</accession>
<proteinExistence type="predicted"/>
<name>A0A0E9WU78_ANGAN</name>
<reference evidence="1" key="1">
    <citation type="submission" date="2014-11" db="EMBL/GenBank/DDBJ databases">
        <authorList>
            <person name="Amaro Gonzalez C."/>
        </authorList>
    </citation>
    <scope>NUCLEOTIDE SEQUENCE</scope>
</reference>
<organism evidence="1">
    <name type="scientific">Anguilla anguilla</name>
    <name type="common">European freshwater eel</name>
    <name type="synonym">Muraena anguilla</name>
    <dbReference type="NCBI Taxonomy" id="7936"/>
    <lineage>
        <taxon>Eukaryota</taxon>
        <taxon>Metazoa</taxon>
        <taxon>Chordata</taxon>
        <taxon>Craniata</taxon>
        <taxon>Vertebrata</taxon>
        <taxon>Euteleostomi</taxon>
        <taxon>Actinopterygii</taxon>
        <taxon>Neopterygii</taxon>
        <taxon>Teleostei</taxon>
        <taxon>Anguilliformes</taxon>
        <taxon>Anguillidae</taxon>
        <taxon>Anguilla</taxon>
    </lineage>
</organism>
<protein>
    <submittedName>
        <fullName evidence="1">Uncharacterized protein</fullName>
    </submittedName>
</protein>
<dbReference type="EMBL" id="GBXM01015514">
    <property type="protein sequence ID" value="JAH93063.1"/>
    <property type="molecule type" value="Transcribed_RNA"/>
</dbReference>